<dbReference type="InterPro" id="IPR052022">
    <property type="entry name" value="26kDa_periplasmic_antigen"/>
</dbReference>
<dbReference type="AlphaFoldDB" id="A0AAJ5UT63"/>
<organism evidence="1 2">
    <name type="scientific">Lysinibacillus irui</name>
    <dbReference type="NCBI Taxonomy" id="2998077"/>
    <lineage>
        <taxon>Bacteria</taxon>
        <taxon>Bacillati</taxon>
        <taxon>Bacillota</taxon>
        <taxon>Bacilli</taxon>
        <taxon>Bacillales</taxon>
        <taxon>Bacillaceae</taxon>
        <taxon>Lysinibacillus</taxon>
    </lineage>
</organism>
<dbReference type="Gene3D" id="3.30.110.170">
    <property type="entry name" value="Protein of unknown function (DUF541), domain 1"/>
    <property type="match status" value="1"/>
</dbReference>
<dbReference type="PANTHER" id="PTHR34387">
    <property type="entry name" value="SLR1258 PROTEIN"/>
    <property type="match status" value="1"/>
</dbReference>
<sequence>MYYAQVNQQATHTSRVMTVTGNGQVKATPTSAQLQIEVQTQGDNVQVPQQENAIIMNQVIQSLVALGIPREQIQTTSYTITPLYQFEDGKQIFNGYEVINAVTVNVTNIDDLGLIIDTAIEHGANRIANIQFNIDHTDAYYQQALRVALQNALLKAKTIAETMHLPLQPLPIEIVEEQVNTPILYRSMVDASGNTPIAQGQVAIQATVRVTYQY</sequence>
<gene>
    <name evidence="1" type="ORF">OU989_20845</name>
</gene>
<name>A0AAJ5UT63_9BACI</name>
<dbReference type="Gene3D" id="3.30.70.2970">
    <property type="entry name" value="Protein of unknown function (DUF541), domain 2"/>
    <property type="match status" value="1"/>
</dbReference>
<dbReference type="KEGG" id="liu:OU989_20845"/>
<dbReference type="Pfam" id="PF04402">
    <property type="entry name" value="SIMPL"/>
    <property type="match status" value="1"/>
</dbReference>
<evidence type="ECO:0000313" key="2">
    <source>
        <dbReference type="Proteomes" id="UP001219585"/>
    </source>
</evidence>
<reference evidence="1" key="1">
    <citation type="submission" date="2022-11" db="EMBL/GenBank/DDBJ databases">
        <title>Lysinibacillus irui.</title>
        <authorList>
            <person name="Akintayo S.O."/>
        </authorList>
    </citation>
    <scope>NUCLEOTIDE SEQUENCE</scope>
    <source>
        <strain evidence="1">IRB4-01</strain>
    </source>
</reference>
<dbReference type="RefSeq" id="WP_274794830.1">
    <property type="nucleotide sequence ID" value="NZ_CP113527.1"/>
</dbReference>
<dbReference type="EMBL" id="CP113527">
    <property type="protein sequence ID" value="WDV06643.1"/>
    <property type="molecule type" value="Genomic_DNA"/>
</dbReference>
<dbReference type="Proteomes" id="UP001219585">
    <property type="component" value="Chromosome"/>
</dbReference>
<proteinExistence type="predicted"/>
<dbReference type="PANTHER" id="PTHR34387:SF1">
    <property type="entry name" value="PERIPLASMIC IMMUNOGENIC PROTEIN"/>
    <property type="match status" value="1"/>
</dbReference>
<dbReference type="GO" id="GO:0006974">
    <property type="term" value="P:DNA damage response"/>
    <property type="evidence" value="ECO:0007669"/>
    <property type="project" value="TreeGrafter"/>
</dbReference>
<protein>
    <submittedName>
        <fullName evidence="1">SIMPL domain-containing protein</fullName>
    </submittedName>
</protein>
<evidence type="ECO:0000313" key="1">
    <source>
        <dbReference type="EMBL" id="WDV06643.1"/>
    </source>
</evidence>
<dbReference type="InterPro" id="IPR007497">
    <property type="entry name" value="SIMPL/DUF541"/>
</dbReference>
<accession>A0AAJ5UT63</accession>